<dbReference type="Proteomes" id="UP000542674">
    <property type="component" value="Unassembled WGS sequence"/>
</dbReference>
<name>A0A7W7T1A6_9PSEU</name>
<dbReference type="AlphaFoldDB" id="A0A7W7T1A6"/>
<gene>
    <name evidence="2" type="ORF">F4559_002091</name>
</gene>
<reference evidence="2 3" key="1">
    <citation type="submission" date="2020-08" db="EMBL/GenBank/DDBJ databases">
        <title>Sequencing the genomes of 1000 actinobacteria strains.</title>
        <authorList>
            <person name="Klenk H.-P."/>
        </authorList>
    </citation>
    <scope>NUCLEOTIDE SEQUENCE [LARGE SCALE GENOMIC DNA]</scope>
    <source>
        <strain evidence="2 3">DSM 45084</strain>
    </source>
</reference>
<dbReference type="EMBL" id="JACHJS010000001">
    <property type="protein sequence ID" value="MBB4964732.1"/>
    <property type="molecule type" value="Genomic_DNA"/>
</dbReference>
<sequence>MRRVRVGEVAGLPWVAGLPAGRPVLVLVGGAAGMADAHFDLVAGVLADLVPVLDGFGAVVVDGGTDAGVMRAMGSARAAAGGDFRLVGVAAEGALGKTPLEPHHTDVVLVPGDRWGDEVPWLADTATAVAAGLPSVTLLANGGLISLDDAESSLARGRPLLVLRGSGRTADAIAARADERTARIADSPLTHVVTADRVAARVARAFTTTGV</sequence>
<evidence type="ECO:0000259" key="1">
    <source>
        <dbReference type="Pfam" id="PF18171"/>
    </source>
</evidence>
<evidence type="ECO:0000313" key="2">
    <source>
        <dbReference type="EMBL" id="MBB4964732.1"/>
    </source>
</evidence>
<keyword evidence="3" id="KW-1185">Reference proteome</keyword>
<feature type="domain" description="LSDAT prokaryote" evidence="1">
    <location>
        <begin position="22"/>
        <end position="202"/>
    </location>
</feature>
<accession>A0A7W7T1A6</accession>
<dbReference type="Pfam" id="PF18171">
    <property type="entry name" value="LSDAT_prok"/>
    <property type="match status" value="1"/>
</dbReference>
<protein>
    <recommendedName>
        <fullName evidence="1">LSDAT prokaryote domain-containing protein</fullName>
    </recommendedName>
</protein>
<comment type="caution">
    <text evidence="2">The sequence shown here is derived from an EMBL/GenBank/DDBJ whole genome shotgun (WGS) entry which is preliminary data.</text>
</comment>
<proteinExistence type="predicted"/>
<dbReference type="InterPro" id="IPR041482">
    <property type="entry name" value="LSDAT_prok"/>
</dbReference>
<evidence type="ECO:0000313" key="3">
    <source>
        <dbReference type="Proteomes" id="UP000542674"/>
    </source>
</evidence>
<organism evidence="2 3">
    <name type="scientific">Saccharothrix violaceirubra</name>
    <dbReference type="NCBI Taxonomy" id="413306"/>
    <lineage>
        <taxon>Bacteria</taxon>
        <taxon>Bacillati</taxon>
        <taxon>Actinomycetota</taxon>
        <taxon>Actinomycetes</taxon>
        <taxon>Pseudonocardiales</taxon>
        <taxon>Pseudonocardiaceae</taxon>
        <taxon>Saccharothrix</taxon>
    </lineage>
</organism>
<dbReference type="RefSeq" id="WP_184667943.1">
    <property type="nucleotide sequence ID" value="NZ_BAABAI010000015.1"/>
</dbReference>